<keyword evidence="9 23" id="KW-0561">Oxygen transport</keyword>
<dbReference type="InterPro" id="IPR009050">
    <property type="entry name" value="Globin-like_sf"/>
</dbReference>
<dbReference type="Gene3D" id="2.40.30.10">
    <property type="entry name" value="Translation factors"/>
    <property type="match status" value="1"/>
</dbReference>
<dbReference type="PANTHER" id="PTHR43396">
    <property type="entry name" value="FLAVOHEMOPROTEIN"/>
    <property type="match status" value="1"/>
</dbReference>
<dbReference type="GO" id="GO:0005344">
    <property type="term" value="F:oxygen carrier activity"/>
    <property type="evidence" value="ECO:0007669"/>
    <property type="project" value="UniProtKB-KW"/>
</dbReference>
<evidence type="ECO:0000256" key="22">
    <source>
        <dbReference type="ARBA" id="ARBA00049433"/>
    </source>
</evidence>
<name>A0A2W5KRW7_ANCNO</name>
<evidence type="ECO:0000256" key="17">
    <source>
        <dbReference type="ARBA" id="ARBA00025094"/>
    </source>
</evidence>
<evidence type="ECO:0000256" key="3">
    <source>
        <dbReference type="ARBA" id="ARBA00006401"/>
    </source>
</evidence>
<evidence type="ECO:0000256" key="8">
    <source>
        <dbReference type="ARBA" id="ARBA00022617"/>
    </source>
</evidence>
<keyword evidence="15" id="KW-0408">Iron</keyword>
<dbReference type="Pfam" id="PF00042">
    <property type="entry name" value="Globin"/>
    <property type="match status" value="1"/>
</dbReference>
<comment type="catalytic activity">
    <reaction evidence="21">
        <text>2 nitric oxide + NADH + 2 O2 = 2 nitrate + NAD(+) + H(+)</text>
        <dbReference type="Rhea" id="RHEA:19469"/>
        <dbReference type="ChEBI" id="CHEBI:15378"/>
        <dbReference type="ChEBI" id="CHEBI:15379"/>
        <dbReference type="ChEBI" id="CHEBI:16480"/>
        <dbReference type="ChEBI" id="CHEBI:17632"/>
        <dbReference type="ChEBI" id="CHEBI:57540"/>
        <dbReference type="ChEBI" id="CHEBI:57945"/>
        <dbReference type="EC" id="1.14.12.17"/>
    </reaction>
</comment>
<dbReference type="EMBL" id="QFPN01000002">
    <property type="protein sequence ID" value="PZQ18198.1"/>
    <property type="molecule type" value="Genomic_DNA"/>
</dbReference>
<dbReference type="CDD" id="cd06184">
    <property type="entry name" value="flavohem_like_fad_nad_binding"/>
    <property type="match status" value="1"/>
</dbReference>
<dbReference type="GO" id="GO:0071949">
    <property type="term" value="F:FAD binding"/>
    <property type="evidence" value="ECO:0007669"/>
    <property type="project" value="TreeGrafter"/>
</dbReference>
<dbReference type="SUPFAM" id="SSF63380">
    <property type="entry name" value="Riboflavin synthase domain-like"/>
    <property type="match status" value="1"/>
</dbReference>
<comment type="cofactor">
    <cofactor evidence="2">
        <name>FAD</name>
        <dbReference type="ChEBI" id="CHEBI:57692"/>
    </cofactor>
</comment>
<keyword evidence="13" id="KW-0521">NADP</keyword>
<evidence type="ECO:0000256" key="2">
    <source>
        <dbReference type="ARBA" id="ARBA00001974"/>
    </source>
</evidence>
<keyword evidence="11" id="KW-0479">Metal-binding</keyword>
<comment type="similarity">
    <text evidence="4">Belongs to the globin family. Two-domain flavohemoproteins subfamily.</text>
</comment>
<dbReference type="InterPro" id="IPR039261">
    <property type="entry name" value="FNR_nucleotide-bd"/>
</dbReference>
<dbReference type="SUPFAM" id="SSF52343">
    <property type="entry name" value="Ferredoxin reductase-like, C-terminal NADP-linked domain"/>
    <property type="match status" value="1"/>
</dbReference>
<dbReference type="PROSITE" id="PS51384">
    <property type="entry name" value="FAD_FR"/>
    <property type="match status" value="1"/>
</dbReference>
<evidence type="ECO:0000256" key="20">
    <source>
        <dbReference type="ARBA" id="ARBA00033187"/>
    </source>
</evidence>
<comment type="cofactor">
    <cofactor evidence="1">
        <name>heme b</name>
        <dbReference type="ChEBI" id="CHEBI:60344"/>
    </cofactor>
</comment>
<dbReference type="InterPro" id="IPR012292">
    <property type="entry name" value="Globin/Proto"/>
</dbReference>
<evidence type="ECO:0000256" key="18">
    <source>
        <dbReference type="ARBA" id="ARBA00030024"/>
    </source>
</evidence>
<evidence type="ECO:0000256" key="14">
    <source>
        <dbReference type="ARBA" id="ARBA00023002"/>
    </source>
</evidence>
<dbReference type="Gene3D" id="3.40.50.80">
    <property type="entry name" value="Nucleotide-binding domain of ferredoxin-NADP reductase (FNR) module"/>
    <property type="match status" value="1"/>
</dbReference>
<dbReference type="PROSITE" id="PS01033">
    <property type="entry name" value="GLOBIN"/>
    <property type="match status" value="1"/>
</dbReference>
<dbReference type="GO" id="GO:0009636">
    <property type="term" value="P:response to toxic substance"/>
    <property type="evidence" value="ECO:0007669"/>
    <property type="project" value="UniProtKB-KW"/>
</dbReference>
<dbReference type="PRINTS" id="PR00371">
    <property type="entry name" value="FPNCR"/>
</dbReference>
<dbReference type="PRINTS" id="PR00410">
    <property type="entry name" value="PHEHYDRXLASE"/>
</dbReference>
<reference evidence="26 27" key="1">
    <citation type="submission" date="2017-08" db="EMBL/GenBank/DDBJ databases">
        <title>Infants hospitalized years apart are colonized by the same room-sourced microbial strains.</title>
        <authorList>
            <person name="Brooks B."/>
            <person name="Olm M.R."/>
            <person name="Firek B.A."/>
            <person name="Baker R."/>
            <person name="Thomas B.C."/>
            <person name="Morowitz M.J."/>
            <person name="Banfield J.F."/>
        </authorList>
    </citation>
    <scope>NUCLEOTIDE SEQUENCE [LARGE SCALE GENOMIC DNA]</scope>
    <source>
        <strain evidence="26">S2_005_003_R2_43</strain>
    </source>
</reference>
<feature type="domain" description="FAD-binding FR-type" evidence="25">
    <location>
        <begin position="155"/>
        <end position="259"/>
    </location>
</feature>
<keyword evidence="8 23" id="KW-0349">Heme</keyword>
<comment type="caution">
    <text evidence="26">The sequence shown here is derived from an EMBL/GenBank/DDBJ whole genome shotgun (WGS) entry which is preliminary data.</text>
</comment>
<gene>
    <name evidence="26" type="ORF">DI565_04220</name>
</gene>
<dbReference type="InterPro" id="IPR008333">
    <property type="entry name" value="Cbr1-like_FAD-bd_dom"/>
</dbReference>
<evidence type="ECO:0000256" key="7">
    <source>
        <dbReference type="ARBA" id="ARBA00022575"/>
    </source>
</evidence>
<organism evidence="26 27">
    <name type="scientific">Ancylobacter novellus</name>
    <name type="common">Thiobacillus novellus</name>
    <dbReference type="NCBI Taxonomy" id="921"/>
    <lineage>
        <taxon>Bacteria</taxon>
        <taxon>Pseudomonadati</taxon>
        <taxon>Pseudomonadota</taxon>
        <taxon>Alphaproteobacteria</taxon>
        <taxon>Hyphomicrobiales</taxon>
        <taxon>Xanthobacteraceae</taxon>
        <taxon>Ancylobacter</taxon>
    </lineage>
</organism>
<dbReference type="InterPro" id="IPR000971">
    <property type="entry name" value="Globin"/>
</dbReference>
<keyword evidence="23" id="KW-0813">Transport</keyword>
<evidence type="ECO:0000256" key="15">
    <source>
        <dbReference type="ARBA" id="ARBA00023004"/>
    </source>
</evidence>
<sequence length="401" mass="43174">MARQLSEDTIAVVKATVPALEAHGLAITRRMYERMFANEAIRDLFNQSHHGEAGSQPRALAGAVLAYARNIDNLGALTGAVERIAQRHVGLNILPEHYPYVAEALLGAIKDVLGDAATPEILGAWGEAYWFLADVLIGREAAIYQEHDAAPGGWTGWRDFVVVERKAESEVVVSFVLKPADGGRVMRHRPGQHLTFWLQIPGHAPIKRNYSISSAPGDDGYRISVKREPGGLASNWLHDHAEVGTVLKTAAPAGEFVAPEKLERPLVLVSGGVGVTPLLSMFSTLAREKSAFPVHFVHAAISGATHALGAEARSLANGDARVTVFYETPRIEDRRGEAYDEEGRVTADWLAANTPLADADYYLCGPRPFLRAVASALGASGVSAGQIRYEFFGPTDEALAA</sequence>
<dbReference type="GO" id="GO:0008941">
    <property type="term" value="F:nitric oxide dioxygenase NAD(P)H activity"/>
    <property type="evidence" value="ECO:0007669"/>
    <property type="project" value="UniProtKB-EC"/>
</dbReference>
<evidence type="ECO:0000256" key="11">
    <source>
        <dbReference type="ARBA" id="ARBA00022723"/>
    </source>
</evidence>
<dbReference type="GO" id="GO:0019825">
    <property type="term" value="F:oxygen binding"/>
    <property type="evidence" value="ECO:0007669"/>
    <property type="project" value="InterPro"/>
</dbReference>
<protein>
    <recommendedName>
        <fullName evidence="6">Flavohemoprotein</fullName>
        <ecNumber evidence="5">1.14.12.17</ecNumber>
    </recommendedName>
    <alternativeName>
        <fullName evidence="19">Flavohemoglobin</fullName>
    </alternativeName>
    <alternativeName>
        <fullName evidence="18">Hemoglobin-like protein</fullName>
    </alternativeName>
    <alternativeName>
        <fullName evidence="20">Nitric oxide dioxygenase</fullName>
    </alternativeName>
</protein>
<accession>A0A2W5KRW7</accession>
<dbReference type="Pfam" id="PF00175">
    <property type="entry name" value="NAD_binding_1"/>
    <property type="match status" value="1"/>
</dbReference>
<evidence type="ECO:0000256" key="23">
    <source>
        <dbReference type="RuleBase" id="RU000356"/>
    </source>
</evidence>
<dbReference type="Gene3D" id="1.10.490.10">
    <property type="entry name" value="Globins"/>
    <property type="match status" value="1"/>
</dbReference>
<dbReference type="NCBIfam" id="NF009805">
    <property type="entry name" value="PRK13289.1"/>
    <property type="match status" value="1"/>
</dbReference>
<dbReference type="SUPFAM" id="SSF46458">
    <property type="entry name" value="Globin-like"/>
    <property type="match status" value="1"/>
</dbReference>
<dbReference type="CDD" id="cd14781">
    <property type="entry name" value="FHb-globin_1"/>
    <property type="match status" value="1"/>
</dbReference>
<evidence type="ECO:0000256" key="13">
    <source>
        <dbReference type="ARBA" id="ARBA00022857"/>
    </source>
</evidence>
<evidence type="ECO:0000256" key="6">
    <source>
        <dbReference type="ARBA" id="ARBA00014637"/>
    </source>
</evidence>
<evidence type="ECO:0000313" key="26">
    <source>
        <dbReference type="EMBL" id="PZQ18198.1"/>
    </source>
</evidence>
<dbReference type="GO" id="GO:0046210">
    <property type="term" value="P:nitric oxide catabolic process"/>
    <property type="evidence" value="ECO:0007669"/>
    <property type="project" value="TreeGrafter"/>
</dbReference>
<evidence type="ECO:0000256" key="10">
    <source>
        <dbReference type="ARBA" id="ARBA00022630"/>
    </source>
</evidence>
<dbReference type="InterPro" id="IPR001433">
    <property type="entry name" value="OxRdtase_FAD/NAD-bd"/>
</dbReference>
<keyword evidence="7" id="KW-0216">Detoxification</keyword>
<dbReference type="InterPro" id="IPR017927">
    <property type="entry name" value="FAD-bd_FR_type"/>
</dbReference>
<evidence type="ECO:0000259" key="24">
    <source>
        <dbReference type="PROSITE" id="PS01033"/>
    </source>
</evidence>
<evidence type="ECO:0000256" key="12">
    <source>
        <dbReference type="ARBA" id="ARBA00022827"/>
    </source>
</evidence>
<evidence type="ECO:0000256" key="16">
    <source>
        <dbReference type="ARBA" id="ARBA00023027"/>
    </source>
</evidence>
<dbReference type="Proteomes" id="UP000249577">
    <property type="component" value="Unassembled WGS sequence"/>
</dbReference>
<dbReference type="GO" id="GO:0046872">
    <property type="term" value="F:metal ion binding"/>
    <property type="evidence" value="ECO:0007669"/>
    <property type="project" value="UniProtKB-KW"/>
</dbReference>
<dbReference type="FunFam" id="1.10.490.10:FF:000003">
    <property type="entry name" value="Flavohemoprotein"/>
    <property type="match status" value="1"/>
</dbReference>
<comment type="catalytic activity">
    <reaction evidence="22">
        <text>2 nitric oxide + NADPH + 2 O2 = 2 nitrate + NADP(+) + H(+)</text>
        <dbReference type="Rhea" id="RHEA:19465"/>
        <dbReference type="ChEBI" id="CHEBI:15378"/>
        <dbReference type="ChEBI" id="CHEBI:15379"/>
        <dbReference type="ChEBI" id="CHEBI:16480"/>
        <dbReference type="ChEBI" id="CHEBI:17632"/>
        <dbReference type="ChEBI" id="CHEBI:57783"/>
        <dbReference type="ChEBI" id="CHEBI:58349"/>
        <dbReference type="EC" id="1.14.12.17"/>
    </reaction>
</comment>
<keyword evidence="16" id="KW-0520">NAD</keyword>
<feature type="domain" description="Globin" evidence="24">
    <location>
        <begin position="4"/>
        <end position="141"/>
    </location>
</feature>
<dbReference type="GO" id="GO:0071500">
    <property type="term" value="P:cellular response to nitrosative stress"/>
    <property type="evidence" value="ECO:0007669"/>
    <property type="project" value="TreeGrafter"/>
</dbReference>
<dbReference type="Pfam" id="PF00970">
    <property type="entry name" value="FAD_binding_6"/>
    <property type="match status" value="1"/>
</dbReference>
<evidence type="ECO:0000256" key="19">
    <source>
        <dbReference type="ARBA" id="ARBA00030929"/>
    </source>
</evidence>
<evidence type="ECO:0000256" key="5">
    <source>
        <dbReference type="ARBA" id="ARBA00012229"/>
    </source>
</evidence>
<keyword evidence="12" id="KW-0274">FAD</keyword>
<dbReference type="InterPro" id="IPR017938">
    <property type="entry name" value="Riboflavin_synthase-like_b-brl"/>
</dbReference>
<evidence type="ECO:0000259" key="25">
    <source>
        <dbReference type="PROSITE" id="PS51384"/>
    </source>
</evidence>
<comment type="similarity">
    <text evidence="3">In the C-terminal section; belongs to the flavoprotein pyridine nucleotide cytochrome reductase family.</text>
</comment>
<dbReference type="EC" id="1.14.12.17" evidence="5"/>
<evidence type="ECO:0000256" key="9">
    <source>
        <dbReference type="ARBA" id="ARBA00022621"/>
    </source>
</evidence>
<dbReference type="FunFam" id="2.40.30.10:FF:000034">
    <property type="entry name" value="Flavohemoprotein"/>
    <property type="match status" value="1"/>
</dbReference>
<keyword evidence="10" id="KW-0285">Flavoprotein</keyword>
<evidence type="ECO:0000256" key="1">
    <source>
        <dbReference type="ARBA" id="ARBA00001970"/>
    </source>
</evidence>
<evidence type="ECO:0000313" key="27">
    <source>
        <dbReference type="Proteomes" id="UP000249577"/>
    </source>
</evidence>
<dbReference type="FunFam" id="3.40.50.80:FF:000010">
    <property type="entry name" value="Flavohemoprotein"/>
    <property type="match status" value="1"/>
</dbReference>
<dbReference type="GO" id="GO:0020037">
    <property type="term" value="F:heme binding"/>
    <property type="evidence" value="ECO:0007669"/>
    <property type="project" value="InterPro"/>
</dbReference>
<dbReference type="PANTHER" id="PTHR43396:SF3">
    <property type="entry name" value="FLAVOHEMOPROTEIN"/>
    <property type="match status" value="1"/>
</dbReference>
<dbReference type="AlphaFoldDB" id="A0A2W5KRW7"/>
<keyword evidence="14" id="KW-0560">Oxidoreductase</keyword>
<evidence type="ECO:0000256" key="4">
    <source>
        <dbReference type="ARBA" id="ARBA00008414"/>
    </source>
</evidence>
<dbReference type="InterPro" id="IPR001709">
    <property type="entry name" value="Flavoprot_Pyr_Nucl_cyt_Rdtase"/>
</dbReference>
<proteinExistence type="inferred from homology"/>
<evidence type="ECO:0000256" key="21">
    <source>
        <dbReference type="ARBA" id="ARBA00048649"/>
    </source>
</evidence>
<comment type="function">
    <text evidence="17">Is involved in NO detoxification in an aerobic process, termed nitric oxide dioxygenase (NOD) reaction that utilizes O(2) and NAD(P)H to convert NO to nitrate, which protects the bacterium from various noxious nitrogen compounds. Therefore, plays a central role in the inducible response to nitrosative stress.</text>
</comment>